<evidence type="ECO:0000313" key="3">
    <source>
        <dbReference type="Proteomes" id="UP000007305"/>
    </source>
</evidence>
<evidence type="ECO:0000313" key="2">
    <source>
        <dbReference type="EnsemblPlants" id="Zm00001eb210210_P001"/>
    </source>
</evidence>
<sequence length="215" mass="23801">MFGTFPCSYLLFLLCLCVPLFLEEKNTTCSIHQELYFLVSPHVSLPSTFCRNGGFMTLVCTYPCQVTENVMCLHVDGFLTAEAPLCSLFDEPDRQDDSNQISLVGNDGKLEGYIYNIEVSYVLGAIKEQYTKNPPFKLSIDYSCSDGIEEGDDGIWSIVGGKASCRRNFILEVVLTNTFGEPVKDKEVVASLVYADDGTVVAKSRDDSEPPLLIT</sequence>
<dbReference type="Proteomes" id="UP000007305">
    <property type="component" value="Chromosome 5"/>
</dbReference>
<proteinExistence type="predicted"/>
<dbReference type="AlphaFoldDB" id="A0A804P5R3"/>
<reference evidence="2" key="2">
    <citation type="submission" date="2019-07" db="EMBL/GenBank/DDBJ databases">
        <authorList>
            <person name="Seetharam A."/>
            <person name="Woodhouse M."/>
            <person name="Cannon E."/>
        </authorList>
    </citation>
    <scope>NUCLEOTIDE SEQUENCE [LARGE SCALE GENOMIC DNA]</scope>
    <source>
        <strain evidence="2">cv. B73</strain>
    </source>
</reference>
<keyword evidence="1" id="KW-0732">Signal</keyword>
<feature type="signal peptide" evidence="1">
    <location>
        <begin position="1"/>
        <end position="22"/>
    </location>
</feature>
<keyword evidence="3" id="KW-1185">Reference proteome</keyword>
<name>A0A804P5R3_MAIZE</name>
<protein>
    <submittedName>
        <fullName evidence="2">Uncharacterized protein</fullName>
    </submittedName>
</protein>
<dbReference type="Gramene" id="Zm00001eb210210_T001">
    <property type="protein sequence ID" value="Zm00001eb210210_P001"/>
    <property type="gene ID" value="Zm00001eb210210"/>
</dbReference>
<organism evidence="2 3">
    <name type="scientific">Zea mays</name>
    <name type="common">Maize</name>
    <dbReference type="NCBI Taxonomy" id="4577"/>
    <lineage>
        <taxon>Eukaryota</taxon>
        <taxon>Viridiplantae</taxon>
        <taxon>Streptophyta</taxon>
        <taxon>Embryophyta</taxon>
        <taxon>Tracheophyta</taxon>
        <taxon>Spermatophyta</taxon>
        <taxon>Magnoliopsida</taxon>
        <taxon>Liliopsida</taxon>
        <taxon>Poales</taxon>
        <taxon>Poaceae</taxon>
        <taxon>PACMAD clade</taxon>
        <taxon>Panicoideae</taxon>
        <taxon>Andropogonodae</taxon>
        <taxon>Andropogoneae</taxon>
        <taxon>Tripsacinae</taxon>
        <taxon>Zea</taxon>
    </lineage>
</organism>
<reference evidence="3" key="1">
    <citation type="journal article" date="2009" name="Science">
        <title>The B73 maize genome: complexity, diversity, and dynamics.</title>
        <authorList>
            <person name="Schnable P.S."/>
            <person name="Ware D."/>
            <person name="Fulton R.S."/>
            <person name="Stein J.C."/>
            <person name="Wei F."/>
            <person name="Pasternak S."/>
            <person name="Liang C."/>
            <person name="Zhang J."/>
            <person name="Fulton L."/>
            <person name="Graves T.A."/>
            <person name="Minx P."/>
            <person name="Reily A.D."/>
            <person name="Courtney L."/>
            <person name="Kruchowski S.S."/>
            <person name="Tomlinson C."/>
            <person name="Strong C."/>
            <person name="Delehaunty K."/>
            <person name="Fronick C."/>
            <person name="Courtney B."/>
            <person name="Rock S.M."/>
            <person name="Belter E."/>
            <person name="Du F."/>
            <person name="Kim K."/>
            <person name="Abbott R.M."/>
            <person name="Cotton M."/>
            <person name="Levy A."/>
            <person name="Marchetto P."/>
            <person name="Ochoa K."/>
            <person name="Jackson S.M."/>
            <person name="Gillam B."/>
            <person name="Chen W."/>
            <person name="Yan L."/>
            <person name="Higginbotham J."/>
            <person name="Cardenas M."/>
            <person name="Waligorski J."/>
            <person name="Applebaum E."/>
            <person name="Phelps L."/>
            <person name="Falcone J."/>
            <person name="Kanchi K."/>
            <person name="Thane T."/>
            <person name="Scimone A."/>
            <person name="Thane N."/>
            <person name="Henke J."/>
            <person name="Wang T."/>
            <person name="Ruppert J."/>
            <person name="Shah N."/>
            <person name="Rotter K."/>
            <person name="Hodges J."/>
            <person name="Ingenthron E."/>
            <person name="Cordes M."/>
            <person name="Kohlberg S."/>
            <person name="Sgro J."/>
            <person name="Delgado B."/>
            <person name="Mead K."/>
            <person name="Chinwalla A."/>
            <person name="Leonard S."/>
            <person name="Crouse K."/>
            <person name="Collura K."/>
            <person name="Kudrna D."/>
            <person name="Currie J."/>
            <person name="He R."/>
            <person name="Angelova A."/>
            <person name="Rajasekar S."/>
            <person name="Mueller T."/>
            <person name="Lomeli R."/>
            <person name="Scara G."/>
            <person name="Ko A."/>
            <person name="Delaney K."/>
            <person name="Wissotski M."/>
            <person name="Lopez G."/>
            <person name="Campos D."/>
            <person name="Braidotti M."/>
            <person name="Ashley E."/>
            <person name="Golser W."/>
            <person name="Kim H."/>
            <person name="Lee S."/>
            <person name="Lin J."/>
            <person name="Dujmic Z."/>
            <person name="Kim W."/>
            <person name="Talag J."/>
            <person name="Zuccolo A."/>
            <person name="Fan C."/>
            <person name="Sebastian A."/>
            <person name="Kramer M."/>
            <person name="Spiegel L."/>
            <person name="Nascimento L."/>
            <person name="Zutavern T."/>
            <person name="Miller B."/>
            <person name="Ambroise C."/>
            <person name="Muller S."/>
            <person name="Spooner W."/>
            <person name="Narechania A."/>
            <person name="Ren L."/>
            <person name="Wei S."/>
            <person name="Kumari S."/>
            <person name="Faga B."/>
            <person name="Levy M.J."/>
            <person name="McMahan L."/>
            <person name="Van Buren P."/>
            <person name="Vaughn M.W."/>
            <person name="Ying K."/>
            <person name="Yeh C.-T."/>
            <person name="Emrich S.J."/>
            <person name="Jia Y."/>
            <person name="Kalyanaraman A."/>
            <person name="Hsia A.-P."/>
            <person name="Barbazuk W.B."/>
            <person name="Baucom R.S."/>
            <person name="Brutnell T.P."/>
            <person name="Carpita N.C."/>
            <person name="Chaparro C."/>
            <person name="Chia J.-M."/>
            <person name="Deragon J.-M."/>
            <person name="Estill J.C."/>
            <person name="Fu Y."/>
            <person name="Jeddeloh J.A."/>
            <person name="Han Y."/>
            <person name="Lee H."/>
            <person name="Li P."/>
            <person name="Lisch D.R."/>
            <person name="Liu S."/>
            <person name="Liu Z."/>
            <person name="Nagel D.H."/>
            <person name="McCann M.C."/>
            <person name="SanMiguel P."/>
            <person name="Myers A.M."/>
            <person name="Nettleton D."/>
            <person name="Nguyen J."/>
            <person name="Penning B.W."/>
            <person name="Ponnala L."/>
            <person name="Schneider K.L."/>
            <person name="Schwartz D.C."/>
            <person name="Sharma A."/>
            <person name="Soderlund C."/>
            <person name="Springer N.M."/>
            <person name="Sun Q."/>
            <person name="Wang H."/>
            <person name="Waterman M."/>
            <person name="Westerman R."/>
            <person name="Wolfgruber T.K."/>
            <person name="Yang L."/>
            <person name="Yu Y."/>
            <person name="Zhang L."/>
            <person name="Zhou S."/>
            <person name="Zhu Q."/>
            <person name="Bennetzen J.L."/>
            <person name="Dawe R.K."/>
            <person name="Jiang J."/>
            <person name="Jiang N."/>
            <person name="Presting G.G."/>
            <person name="Wessler S.R."/>
            <person name="Aluru S."/>
            <person name="Martienssen R.A."/>
            <person name="Clifton S.W."/>
            <person name="McCombie W.R."/>
            <person name="Wing R.A."/>
            <person name="Wilson R.K."/>
        </authorList>
    </citation>
    <scope>NUCLEOTIDE SEQUENCE [LARGE SCALE GENOMIC DNA]</scope>
    <source>
        <strain evidence="3">cv. B73</strain>
    </source>
</reference>
<dbReference type="InParanoid" id="A0A804P5R3"/>
<evidence type="ECO:0000256" key="1">
    <source>
        <dbReference type="SAM" id="SignalP"/>
    </source>
</evidence>
<feature type="chain" id="PRO_5032394172" evidence="1">
    <location>
        <begin position="23"/>
        <end position="215"/>
    </location>
</feature>
<accession>A0A804P5R3</accession>
<dbReference type="EnsemblPlants" id="Zm00001eb210210_T001">
    <property type="protein sequence ID" value="Zm00001eb210210_P001"/>
    <property type="gene ID" value="Zm00001eb210210"/>
</dbReference>
<reference evidence="2" key="3">
    <citation type="submission" date="2021-05" db="UniProtKB">
        <authorList>
            <consortium name="EnsemblPlants"/>
        </authorList>
    </citation>
    <scope>IDENTIFICATION</scope>
    <source>
        <strain evidence="2">cv. B73</strain>
    </source>
</reference>